<protein>
    <recommendedName>
        <fullName evidence="6">NAD(P)(+)--arginine ADP-ribosyltransferase</fullName>
        <ecNumber evidence="6">2.4.2.31</ecNumber>
    </recommendedName>
    <alternativeName>
        <fullName evidence="6">Mono(ADP-ribosyl)transferase</fullName>
    </alternativeName>
</protein>
<dbReference type="Proteomes" id="UP000663868">
    <property type="component" value="Unassembled WGS sequence"/>
</dbReference>
<evidence type="ECO:0000256" key="2">
    <source>
        <dbReference type="ARBA" id="ARBA00022676"/>
    </source>
</evidence>
<keyword evidence="6" id="KW-0521">NADP</keyword>
<comment type="caution">
    <text evidence="8">The sequence shown here is derived from an EMBL/GenBank/DDBJ whole genome shotgun (WGS) entry which is preliminary data.</text>
</comment>
<evidence type="ECO:0000256" key="3">
    <source>
        <dbReference type="ARBA" id="ARBA00022679"/>
    </source>
</evidence>
<organism evidence="8 9">
    <name type="scientific">Adineta steineri</name>
    <dbReference type="NCBI Taxonomy" id="433720"/>
    <lineage>
        <taxon>Eukaryota</taxon>
        <taxon>Metazoa</taxon>
        <taxon>Spiralia</taxon>
        <taxon>Gnathifera</taxon>
        <taxon>Rotifera</taxon>
        <taxon>Eurotatoria</taxon>
        <taxon>Bdelloidea</taxon>
        <taxon>Adinetida</taxon>
        <taxon>Adinetidae</taxon>
        <taxon>Adineta</taxon>
    </lineage>
</organism>
<evidence type="ECO:0000313" key="9">
    <source>
        <dbReference type="Proteomes" id="UP000663868"/>
    </source>
</evidence>
<dbReference type="GO" id="GO:0106274">
    <property type="term" value="F:NAD+-protein-arginine ADP-ribosyltransferase activity"/>
    <property type="evidence" value="ECO:0007669"/>
    <property type="project" value="UniProtKB-EC"/>
</dbReference>
<sequence>MSHSGDRFTDDELENKRLPACFSYVTWQLLSLEDAMKELQDVLIETNRFVEEAKKHCLYPNEHNLTKDESAAIYMYTMEMSHAPCIYRILNESLRLEDRTKMLPWFGYLKLLDSATSKLPNFIGIVWRGIAEDVTMRFKTGGKITWWSINSCSTSIDVISSLLTEPSSSTLLCIKCLNGKSISSYRCNPIEDEVILMPGAKFIVVADTLSFNDGLNIIHLEEINDDDDDYKESKEEESL</sequence>
<dbReference type="AlphaFoldDB" id="A0A819ETC2"/>
<dbReference type="InterPro" id="IPR000768">
    <property type="entry name" value="ART"/>
</dbReference>
<gene>
    <name evidence="7" type="ORF">IZO911_LOCUS36610</name>
    <name evidence="8" type="ORF">KXQ929_LOCUS20390</name>
</gene>
<dbReference type="Pfam" id="PF01129">
    <property type="entry name" value="ART"/>
    <property type="match status" value="1"/>
</dbReference>
<comment type="catalytic activity">
    <reaction evidence="5 6">
        <text>L-arginyl-[protein] + NAD(+) = N(omega)-(ADP-D-ribosyl)-L-arginyl-[protein] + nicotinamide + H(+)</text>
        <dbReference type="Rhea" id="RHEA:19149"/>
        <dbReference type="Rhea" id="RHEA-COMP:10532"/>
        <dbReference type="Rhea" id="RHEA-COMP:15087"/>
        <dbReference type="ChEBI" id="CHEBI:15378"/>
        <dbReference type="ChEBI" id="CHEBI:17154"/>
        <dbReference type="ChEBI" id="CHEBI:29965"/>
        <dbReference type="ChEBI" id="CHEBI:57540"/>
        <dbReference type="ChEBI" id="CHEBI:142554"/>
        <dbReference type="EC" id="2.4.2.31"/>
    </reaction>
</comment>
<keyword evidence="2 6" id="KW-0328">Glycosyltransferase</keyword>
<evidence type="ECO:0000313" key="7">
    <source>
        <dbReference type="EMBL" id="CAF1348000.1"/>
    </source>
</evidence>
<dbReference type="Proteomes" id="UP000663860">
    <property type="component" value="Unassembled WGS sequence"/>
</dbReference>
<evidence type="ECO:0000313" key="8">
    <source>
        <dbReference type="EMBL" id="CAF3856286.1"/>
    </source>
</evidence>
<name>A0A819ETC2_9BILA</name>
<evidence type="ECO:0000256" key="5">
    <source>
        <dbReference type="ARBA" id="ARBA00047597"/>
    </source>
</evidence>
<dbReference type="EMBL" id="CAJNOE010000861">
    <property type="protein sequence ID" value="CAF1348000.1"/>
    <property type="molecule type" value="Genomic_DNA"/>
</dbReference>
<dbReference type="Gene3D" id="3.90.176.10">
    <property type="entry name" value="Toxin ADP-ribosyltransferase, Chain A, domain 1"/>
    <property type="match status" value="1"/>
</dbReference>
<evidence type="ECO:0000256" key="4">
    <source>
        <dbReference type="ARBA" id="ARBA00022695"/>
    </source>
</evidence>
<evidence type="ECO:0000256" key="6">
    <source>
        <dbReference type="RuleBase" id="RU361228"/>
    </source>
</evidence>
<dbReference type="PROSITE" id="PS51996">
    <property type="entry name" value="TR_MART"/>
    <property type="match status" value="1"/>
</dbReference>
<dbReference type="EMBL" id="CAJOBB010001431">
    <property type="protein sequence ID" value="CAF3856286.1"/>
    <property type="molecule type" value="Genomic_DNA"/>
</dbReference>
<keyword evidence="3 6" id="KW-0808">Transferase</keyword>
<accession>A0A819ETC2</accession>
<dbReference type="EC" id="2.4.2.31" evidence="6"/>
<reference evidence="8" key="1">
    <citation type="submission" date="2021-02" db="EMBL/GenBank/DDBJ databases">
        <authorList>
            <person name="Nowell W R."/>
        </authorList>
    </citation>
    <scope>NUCLEOTIDE SEQUENCE</scope>
</reference>
<keyword evidence="4" id="KW-0548">Nucleotidyltransferase</keyword>
<proteinExistence type="inferred from homology"/>
<dbReference type="SUPFAM" id="SSF56399">
    <property type="entry name" value="ADP-ribosylation"/>
    <property type="match status" value="1"/>
</dbReference>
<comment type="similarity">
    <text evidence="1 6">Belongs to the Arg-specific ADP-ribosyltransferase family.</text>
</comment>
<keyword evidence="6" id="KW-0520">NAD</keyword>
<evidence type="ECO:0000256" key="1">
    <source>
        <dbReference type="ARBA" id="ARBA00009558"/>
    </source>
</evidence>
<dbReference type="GO" id="GO:0016779">
    <property type="term" value="F:nucleotidyltransferase activity"/>
    <property type="evidence" value="ECO:0007669"/>
    <property type="project" value="UniProtKB-KW"/>
</dbReference>